<dbReference type="GO" id="GO:0008757">
    <property type="term" value="F:S-adenosylmethionine-dependent methyltransferase activity"/>
    <property type="evidence" value="ECO:0007669"/>
    <property type="project" value="InterPro"/>
</dbReference>
<name>A0A7S1XQV9_9STRA</name>
<dbReference type="InterPro" id="IPR052356">
    <property type="entry name" value="Thiol_S-MT"/>
</dbReference>
<accession>A0A7S1XQV9</accession>
<feature type="chain" id="PRO_5031346097" description="Methyltransferase type 11 domain-containing protein" evidence="1">
    <location>
        <begin position="24"/>
        <end position="254"/>
    </location>
</feature>
<proteinExistence type="predicted"/>
<feature type="domain" description="Methyltransferase type 11" evidence="2">
    <location>
        <begin position="76"/>
        <end position="173"/>
    </location>
</feature>
<dbReference type="AlphaFoldDB" id="A0A7S1XQV9"/>
<keyword evidence="1" id="KW-0732">Signal</keyword>
<organism evidence="3">
    <name type="scientific">Phaeomonas parva</name>
    <dbReference type="NCBI Taxonomy" id="124430"/>
    <lineage>
        <taxon>Eukaryota</taxon>
        <taxon>Sar</taxon>
        <taxon>Stramenopiles</taxon>
        <taxon>Ochrophyta</taxon>
        <taxon>Pinguiophyceae</taxon>
        <taxon>Pinguiochrysidales</taxon>
        <taxon>Pinguiochrysidaceae</taxon>
        <taxon>Phaeomonas</taxon>
    </lineage>
</organism>
<evidence type="ECO:0000256" key="1">
    <source>
        <dbReference type="SAM" id="SignalP"/>
    </source>
</evidence>
<evidence type="ECO:0000259" key="2">
    <source>
        <dbReference type="Pfam" id="PF08241"/>
    </source>
</evidence>
<dbReference type="InterPro" id="IPR013216">
    <property type="entry name" value="Methyltransf_11"/>
</dbReference>
<dbReference type="Gene3D" id="3.40.50.150">
    <property type="entry name" value="Vaccinia Virus protein VP39"/>
    <property type="match status" value="1"/>
</dbReference>
<evidence type="ECO:0000313" key="3">
    <source>
        <dbReference type="EMBL" id="CAD9256327.1"/>
    </source>
</evidence>
<dbReference type="PANTHER" id="PTHR45036:SF1">
    <property type="entry name" value="METHYLTRANSFERASE LIKE 7A"/>
    <property type="match status" value="1"/>
</dbReference>
<dbReference type="PANTHER" id="PTHR45036">
    <property type="entry name" value="METHYLTRANSFERASE LIKE 7B"/>
    <property type="match status" value="1"/>
</dbReference>
<dbReference type="InterPro" id="IPR029063">
    <property type="entry name" value="SAM-dependent_MTases_sf"/>
</dbReference>
<feature type="signal peptide" evidence="1">
    <location>
        <begin position="1"/>
        <end position="23"/>
    </location>
</feature>
<gene>
    <name evidence="3" type="ORF">PPAR1163_LOCUS14698</name>
</gene>
<sequence length="254" mass="28023">MRPAPTPSLRLGFLCLSLSLSLAARTGVSRGAAIAIGGYASGVGLWAARVARAESAYSDAKRELFGRYLRPDDAVLEVGIGLEGATLDYYPKGCRVTGLEPRLRDDNAAAMRRRATARDLRLELTRGCGEDLPFPPGSFDAVVTSLVLCSAKDPKAVVEEAHRVLRRGGRFVFVEHIHALEDAAFMRWQQATLDPLQQRLADGCHLQRENDALFKDAAERGLFRIEELRYVDVPSRWPCNVQMMGCMAKESFDI</sequence>
<dbReference type="SUPFAM" id="SSF53335">
    <property type="entry name" value="S-adenosyl-L-methionine-dependent methyltransferases"/>
    <property type="match status" value="1"/>
</dbReference>
<dbReference type="Pfam" id="PF08241">
    <property type="entry name" value="Methyltransf_11"/>
    <property type="match status" value="1"/>
</dbReference>
<protein>
    <recommendedName>
        <fullName evidence="2">Methyltransferase type 11 domain-containing protein</fullName>
    </recommendedName>
</protein>
<dbReference type="EMBL" id="HBGJ01022812">
    <property type="protein sequence ID" value="CAD9256327.1"/>
    <property type="molecule type" value="Transcribed_RNA"/>
</dbReference>
<dbReference type="CDD" id="cd02440">
    <property type="entry name" value="AdoMet_MTases"/>
    <property type="match status" value="1"/>
</dbReference>
<reference evidence="3" key="1">
    <citation type="submission" date="2021-01" db="EMBL/GenBank/DDBJ databases">
        <authorList>
            <person name="Corre E."/>
            <person name="Pelletier E."/>
            <person name="Niang G."/>
            <person name="Scheremetjew M."/>
            <person name="Finn R."/>
            <person name="Kale V."/>
            <person name="Holt S."/>
            <person name="Cochrane G."/>
            <person name="Meng A."/>
            <person name="Brown T."/>
            <person name="Cohen L."/>
        </authorList>
    </citation>
    <scope>NUCLEOTIDE SEQUENCE</scope>
    <source>
        <strain evidence="3">CCMP2877</strain>
    </source>
</reference>